<dbReference type="InterPro" id="IPR008880">
    <property type="entry name" value="Trigger_fac_C"/>
</dbReference>
<organism evidence="17 18">
    <name type="scientific">Saccharopolyspora montiporae</name>
    <dbReference type="NCBI Taxonomy" id="2781240"/>
    <lineage>
        <taxon>Bacteria</taxon>
        <taxon>Bacillati</taxon>
        <taxon>Actinomycetota</taxon>
        <taxon>Actinomycetes</taxon>
        <taxon>Pseudonocardiales</taxon>
        <taxon>Pseudonocardiaceae</taxon>
        <taxon>Saccharopolyspora</taxon>
    </lineage>
</organism>
<dbReference type="PIRSF" id="PIRSF003095">
    <property type="entry name" value="Trigger_factor"/>
    <property type="match status" value="1"/>
</dbReference>
<keyword evidence="18" id="KW-1185">Reference proteome</keyword>
<keyword evidence="5 12" id="KW-0963">Cytoplasm</keyword>
<dbReference type="FunFam" id="3.10.50.40:FF:000019">
    <property type="entry name" value="Trigger factor"/>
    <property type="match status" value="1"/>
</dbReference>
<dbReference type="PROSITE" id="PS50059">
    <property type="entry name" value="FKBP_PPIASE"/>
    <property type="match status" value="1"/>
</dbReference>
<comment type="caution">
    <text evidence="17">The sequence shown here is derived from an EMBL/GenBank/DDBJ whole genome shotgun (WGS) entry which is preliminary data.</text>
</comment>
<reference evidence="17" key="1">
    <citation type="submission" date="2020-10" db="EMBL/GenBank/DDBJ databases">
        <title>Diversity and distribution of actinomycetes associated with coral in the coast of Hainan.</title>
        <authorList>
            <person name="Li F."/>
        </authorList>
    </citation>
    <scope>NUCLEOTIDE SEQUENCE</scope>
    <source>
        <strain evidence="17">HNM0983</strain>
    </source>
</reference>
<evidence type="ECO:0000313" key="17">
    <source>
        <dbReference type="EMBL" id="MBE9374491.1"/>
    </source>
</evidence>
<name>A0A929B911_9PSEU</name>
<comment type="similarity">
    <text evidence="2 12 14">Belongs to the FKBP-type PPIase family. Tig subfamily.</text>
</comment>
<keyword evidence="10 12" id="KW-0131">Cell cycle</keyword>
<evidence type="ECO:0000256" key="12">
    <source>
        <dbReference type="HAMAP-Rule" id="MF_00303"/>
    </source>
</evidence>
<evidence type="ECO:0000313" key="18">
    <source>
        <dbReference type="Proteomes" id="UP000598360"/>
    </source>
</evidence>
<dbReference type="Gene3D" id="3.30.70.1050">
    <property type="entry name" value="Trigger factor ribosome-binding domain"/>
    <property type="match status" value="1"/>
</dbReference>
<dbReference type="RefSeq" id="WP_193927946.1">
    <property type="nucleotide sequence ID" value="NZ_JADEYC010000014.1"/>
</dbReference>
<dbReference type="GO" id="GO:0051301">
    <property type="term" value="P:cell division"/>
    <property type="evidence" value="ECO:0007669"/>
    <property type="project" value="UniProtKB-KW"/>
</dbReference>
<evidence type="ECO:0000256" key="4">
    <source>
        <dbReference type="ARBA" id="ARBA00016902"/>
    </source>
</evidence>
<dbReference type="Gene3D" id="3.10.50.40">
    <property type="match status" value="1"/>
</dbReference>
<evidence type="ECO:0000256" key="14">
    <source>
        <dbReference type="RuleBase" id="RU003914"/>
    </source>
</evidence>
<dbReference type="GO" id="GO:0003755">
    <property type="term" value="F:peptidyl-prolyl cis-trans isomerase activity"/>
    <property type="evidence" value="ECO:0007669"/>
    <property type="project" value="UniProtKB-UniRule"/>
</dbReference>
<keyword evidence="6 12" id="KW-0132">Cell division</keyword>
<dbReference type="GO" id="GO:0005737">
    <property type="term" value="C:cytoplasm"/>
    <property type="evidence" value="ECO:0007669"/>
    <property type="project" value="UniProtKB-SubCell"/>
</dbReference>
<dbReference type="InterPro" id="IPR008881">
    <property type="entry name" value="Trigger_fac_ribosome-bd_bac"/>
</dbReference>
<gene>
    <name evidence="12" type="primary">tig</name>
    <name evidence="17" type="ORF">IQ251_08525</name>
</gene>
<feature type="region of interest" description="Disordered" evidence="15">
    <location>
        <begin position="436"/>
        <end position="487"/>
    </location>
</feature>
<dbReference type="AlphaFoldDB" id="A0A929B911"/>
<dbReference type="HAMAP" id="MF_00303">
    <property type="entry name" value="Trigger_factor_Tig"/>
    <property type="match status" value="1"/>
</dbReference>
<comment type="catalytic activity">
    <reaction evidence="1 12 13">
        <text>[protein]-peptidylproline (omega=180) = [protein]-peptidylproline (omega=0)</text>
        <dbReference type="Rhea" id="RHEA:16237"/>
        <dbReference type="Rhea" id="RHEA-COMP:10747"/>
        <dbReference type="Rhea" id="RHEA-COMP:10748"/>
        <dbReference type="ChEBI" id="CHEBI:83833"/>
        <dbReference type="ChEBI" id="CHEBI:83834"/>
        <dbReference type="EC" id="5.2.1.8"/>
    </reaction>
</comment>
<evidence type="ECO:0000256" key="6">
    <source>
        <dbReference type="ARBA" id="ARBA00022618"/>
    </source>
</evidence>
<evidence type="ECO:0000256" key="1">
    <source>
        <dbReference type="ARBA" id="ARBA00000971"/>
    </source>
</evidence>
<sequence length="487" mass="53322">MKSTVEHLSPTRVRINVEVPFDELKPNFDRAYKALAQQVRIPGFRPGKVPARVLESRIGREPVLNEVVNEAVPAKYMEAVNGTEVRTLSRPDIEVTKIEDGDEIAFTAEVDVRPEITVPAFDDLSVSVDDVEVTEEEVTEQLDNLRARFGTLTGVERPAQDGDFVSIDLSATVDGEEVEEAKTSGLSYEIGSGQLIDGIDDALTGASEGETKNFTTELVAGEHAGREAEVTVTLNSVKERQLPEVDDEFAEMASEFDTADELVADLRERLGKVKKMQQGVEARDKILDALLETTEVPLPEKVVESEIEVREHDAVHSFDHDEQQFQQHLQSQGQTREEFDAETRQEAEKAVRVQLVLDTIADANDISVSDNELTERIIYQAQQYGMSPDQFVQQAQQSGQLGALYADVRRSKALFSVVRQATVTDAQGNALDLDELFGPEESDEGGQPETVESEVVEVADSDAADSDAAGSDAADADATKPGATKSE</sequence>
<evidence type="ECO:0000256" key="9">
    <source>
        <dbReference type="ARBA" id="ARBA00023235"/>
    </source>
</evidence>
<dbReference type="SUPFAM" id="SSF109998">
    <property type="entry name" value="Triger factor/SurA peptide-binding domain-like"/>
    <property type="match status" value="1"/>
</dbReference>
<dbReference type="InterPro" id="IPR036611">
    <property type="entry name" value="Trigger_fac_ribosome-bd_sf"/>
</dbReference>
<evidence type="ECO:0000256" key="13">
    <source>
        <dbReference type="PROSITE-ProRule" id="PRU00277"/>
    </source>
</evidence>
<accession>A0A929B911</accession>
<keyword evidence="9 12" id="KW-0413">Isomerase</keyword>
<dbReference type="NCBIfam" id="TIGR00115">
    <property type="entry name" value="tig"/>
    <property type="match status" value="1"/>
</dbReference>
<feature type="domain" description="PPIase FKBP-type" evidence="16">
    <location>
        <begin position="162"/>
        <end position="215"/>
    </location>
</feature>
<dbReference type="PANTHER" id="PTHR30560">
    <property type="entry name" value="TRIGGER FACTOR CHAPERONE AND PEPTIDYL-PROLYL CIS/TRANS ISOMERASE"/>
    <property type="match status" value="1"/>
</dbReference>
<dbReference type="InterPro" id="IPR027304">
    <property type="entry name" value="Trigger_fact/SurA_dom_sf"/>
</dbReference>
<dbReference type="SUPFAM" id="SSF102735">
    <property type="entry name" value="Trigger factor ribosome-binding domain"/>
    <property type="match status" value="1"/>
</dbReference>
<dbReference type="GO" id="GO:0043335">
    <property type="term" value="P:protein unfolding"/>
    <property type="evidence" value="ECO:0007669"/>
    <property type="project" value="TreeGrafter"/>
</dbReference>
<evidence type="ECO:0000256" key="2">
    <source>
        <dbReference type="ARBA" id="ARBA00005464"/>
    </source>
</evidence>
<dbReference type="Gene3D" id="1.10.3120.10">
    <property type="entry name" value="Trigger factor, C-terminal domain"/>
    <property type="match status" value="1"/>
</dbReference>
<protein>
    <recommendedName>
        <fullName evidence="4 12">Trigger factor</fullName>
        <shortName evidence="12">TF</shortName>
        <ecNumber evidence="3 12">5.2.1.8</ecNumber>
    </recommendedName>
    <alternativeName>
        <fullName evidence="11 12">PPIase</fullName>
    </alternativeName>
</protein>
<dbReference type="InterPro" id="IPR037041">
    <property type="entry name" value="Trigger_fac_C_sf"/>
</dbReference>
<evidence type="ECO:0000256" key="5">
    <source>
        <dbReference type="ARBA" id="ARBA00022490"/>
    </source>
</evidence>
<evidence type="ECO:0000256" key="3">
    <source>
        <dbReference type="ARBA" id="ARBA00013194"/>
    </source>
</evidence>
<dbReference type="Pfam" id="PF05698">
    <property type="entry name" value="Trigger_C"/>
    <property type="match status" value="1"/>
</dbReference>
<evidence type="ECO:0000256" key="11">
    <source>
        <dbReference type="ARBA" id="ARBA00029986"/>
    </source>
</evidence>
<dbReference type="Pfam" id="PF05697">
    <property type="entry name" value="Trigger_N"/>
    <property type="match status" value="1"/>
</dbReference>
<comment type="function">
    <text evidence="12">Involved in protein export. Acts as a chaperone by maintaining the newly synthesized protein in an open conformation. Functions as a peptidyl-prolyl cis-trans isomerase.</text>
</comment>
<dbReference type="InterPro" id="IPR005215">
    <property type="entry name" value="Trig_fac"/>
</dbReference>
<dbReference type="Proteomes" id="UP000598360">
    <property type="component" value="Unassembled WGS sequence"/>
</dbReference>
<evidence type="ECO:0000259" key="16">
    <source>
        <dbReference type="PROSITE" id="PS50059"/>
    </source>
</evidence>
<keyword evidence="7 12" id="KW-0697">Rotamase</keyword>
<comment type="subcellular location">
    <subcellularLocation>
        <location evidence="12">Cytoplasm</location>
    </subcellularLocation>
    <text evidence="12">About half TF is bound to the ribosome near the polypeptide exit tunnel while the other half is free in the cytoplasm.</text>
</comment>
<dbReference type="InterPro" id="IPR001179">
    <property type="entry name" value="PPIase_FKBP_dom"/>
</dbReference>
<dbReference type="Pfam" id="PF00254">
    <property type="entry name" value="FKBP_C"/>
    <property type="match status" value="1"/>
</dbReference>
<keyword evidence="8 12" id="KW-0143">Chaperone</keyword>
<dbReference type="GO" id="GO:0043022">
    <property type="term" value="F:ribosome binding"/>
    <property type="evidence" value="ECO:0007669"/>
    <property type="project" value="TreeGrafter"/>
</dbReference>
<dbReference type="SUPFAM" id="SSF54534">
    <property type="entry name" value="FKBP-like"/>
    <property type="match status" value="1"/>
</dbReference>
<dbReference type="GO" id="GO:0015031">
    <property type="term" value="P:protein transport"/>
    <property type="evidence" value="ECO:0007669"/>
    <property type="project" value="UniProtKB-UniRule"/>
</dbReference>
<dbReference type="GO" id="GO:0044183">
    <property type="term" value="F:protein folding chaperone"/>
    <property type="evidence" value="ECO:0007669"/>
    <property type="project" value="TreeGrafter"/>
</dbReference>
<dbReference type="GO" id="GO:0051083">
    <property type="term" value="P:'de novo' cotranslational protein folding"/>
    <property type="evidence" value="ECO:0007669"/>
    <property type="project" value="TreeGrafter"/>
</dbReference>
<dbReference type="PANTHER" id="PTHR30560:SF3">
    <property type="entry name" value="TRIGGER FACTOR-LIKE PROTEIN TIG, CHLOROPLASTIC"/>
    <property type="match status" value="1"/>
</dbReference>
<dbReference type="InterPro" id="IPR046357">
    <property type="entry name" value="PPIase_dom_sf"/>
</dbReference>
<evidence type="ECO:0000256" key="7">
    <source>
        <dbReference type="ARBA" id="ARBA00023110"/>
    </source>
</evidence>
<evidence type="ECO:0000256" key="10">
    <source>
        <dbReference type="ARBA" id="ARBA00023306"/>
    </source>
</evidence>
<evidence type="ECO:0000256" key="8">
    <source>
        <dbReference type="ARBA" id="ARBA00023186"/>
    </source>
</evidence>
<comment type="domain">
    <text evidence="12">Consists of 3 domains; the N-terminus binds the ribosome, the middle domain has PPIase activity, while the C-terminus has intrinsic chaperone activity on its own.</text>
</comment>
<dbReference type="EMBL" id="JADEYC010000014">
    <property type="protein sequence ID" value="MBE9374491.1"/>
    <property type="molecule type" value="Genomic_DNA"/>
</dbReference>
<feature type="compositionally biased region" description="Acidic residues" evidence="15">
    <location>
        <begin position="436"/>
        <end position="465"/>
    </location>
</feature>
<proteinExistence type="inferred from homology"/>
<evidence type="ECO:0000256" key="15">
    <source>
        <dbReference type="SAM" id="MobiDB-lite"/>
    </source>
</evidence>
<dbReference type="EC" id="5.2.1.8" evidence="3 12"/>